<dbReference type="RefSeq" id="WP_126724204.1">
    <property type="nucleotide sequence ID" value="NZ_RYZH01000006.1"/>
</dbReference>
<dbReference type="PANTHER" id="PTHR43235">
    <property type="entry name" value="GLUTAMINE AMIDOTRANSFERASE PB2B2.05-RELATED"/>
    <property type="match status" value="1"/>
</dbReference>
<dbReference type="InterPro" id="IPR029062">
    <property type="entry name" value="Class_I_gatase-like"/>
</dbReference>
<dbReference type="GO" id="GO:0005829">
    <property type="term" value="C:cytosol"/>
    <property type="evidence" value="ECO:0007669"/>
    <property type="project" value="TreeGrafter"/>
</dbReference>
<organism evidence="1 2">
    <name type="scientific">Tautonia sociabilis</name>
    <dbReference type="NCBI Taxonomy" id="2080755"/>
    <lineage>
        <taxon>Bacteria</taxon>
        <taxon>Pseudomonadati</taxon>
        <taxon>Planctomycetota</taxon>
        <taxon>Planctomycetia</taxon>
        <taxon>Isosphaerales</taxon>
        <taxon>Isosphaeraceae</taxon>
        <taxon>Tautonia</taxon>
    </lineage>
</organism>
<proteinExistence type="predicted"/>
<protein>
    <submittedName>
        <fullName evidence="1">Gamma-glutamyl-gamma-aminobutyrate hydrolase family protein</fullName>
    </submittedName>
</protein>
<dbReference type="SUPFAM" id="SSF52317">
    <property type="entry name" value="Class I glutamine amidotransferase-like"/>
    <property type="match status" value="1"/>
</dbReference>
<dbReference type="AlphaFoldDB" id="A0A432MND7"/>
<dbReference type="GO" id="GO:0033969">
    <property type="term" value="F:gamma-glutamyl-gamma-aminobutyrate hydrolase activity"/>
    <property type="evidence" value="ECO:0007669"/>
    <property type="project" value="TreeGrafter"/>
</dbReference>
<dbReference type="OrthoDB" id="9813383at2"/>
<name>A0A432MND7_9BACT</name>
<dbReference type="CDD" id="cd01745">
    <property type="entry name" value="GATase1_2"/>
    <property type="match status" value="1"/>
</dbReference>
<keyword evidence="2" id="KW-1185">Reference proteome</keyword>
<dbReference type="Proteomes" id="UP000280296">
    <property type="component" value="Unassembled WGS sequence"/>
</dbReference>
<dbReference type="Gene3D" id="3.40.50.880">
    <property type="match status" value="1"/>
</dbReference>
<keyword evidence="1" id="KW-0378">Hydrolase</keyword>
<dbReference type="InterPro" id="IPR044668">
    <property type="entry name" value="PuuD-like"/>
</dbReference>
<gene>
    <name evidence="1" type="ORF">TsocGM_04985</name>
</gene>
<reference evidence="1 2" key="1">
    <citation type="submission" date="2018-12" db="EMBL/GenBank/DDBJ databases">
        <authorList>
            <person name="Toschakov S.V."/>
        </authorList>
    </citation>
    <scope>NUCLEOTIDE SEQUENCE [LARGE SCALE GENOMIC DNA]</scope>
    <source>
        <strain evidence="1 2">GM2012</strain>
    </source>
</reference>
<reference evidence="1 2" key="2">
    <citation type="submission" date="2019-01" db="EMBL/GenBank/DDBJ databases">
        <title>Tautonia sociabilis, a novel thermotolerant planctomycete of Isosphaeraceae family, isolated from a 4000 m deep subterranean habitat.</title>
        <authorList>
            <person name="Kovaleva O.L."/>
            <person name="Elcheninov A.G."/>
            <person name="Van Heerden E."/>
            <person name="Toshchakov S.V."/>
            <person name="Novikov A."/>
            <person name="Bonch-Osmolovskaya E.A."/>
            <person name="Kublanov I.V."/>
        </authorList>
    </citation>
    <scope>NUCLEOTIDE SEQUENCE [LARGE SCALE GENOMIC DNA]</scope>
    <source>
        <strain evidence="1 2">GM2012</strain>
    </source>
</reference>
<sequence>MTKEKDRPLIGINMDLRGTGRGQLPHSTVQSGYYDAILTAGGIPVLIPPLFREHELSPILDRLDGLVLTGGDDMDPRKQNVAPHQSVTVMSERREAADRLLCRLAYKRKLATLAIGLGMQEMNVEHGGGLYVHVPEDIPRAIPHFDPHGGAHRHIVIMEPGTLLEEIYGEGEIRVNSYHHQGVRKLASMFRPAAHAPDGLLEAYEYHDMDEWWCVGVQWHPENEGHISLDTQLLEAFVQASGRGFRRLAPSKIKAA</sequence>
<dbReference type="InterPro" id="IPR011697">
    <property type="entry name" value="Peptidase_C26"/>
</dbReference>
<evidence type="ECO:0000313" key="2">
    <source>
        <dbReference type="Proteomes" id="UP000280296"/>
    </source>
</evidence>
<comment type="caution">
    <text evidence="1">The sequence shown here is derived from an EMBL/GenBank/DDBJ whole genome shotgun (WGS) entry which is preliminary data.</text>
</comment>
<evidence type="ECO:0000313" key="1">
    <source>
        <dbReference type="EMBL" id="RUL88953.1"/>
    </source>
</evidence>
<dbReference type="GO" id="GO:0006598">
    <property type="term" value="P:polyamine catabolic process"/>
    <property type="evidence" value="ECO:0007669"/>
    <property type="project" value="TreeGrafter"/>
</dbReference>
<dbReference type="EMBL" id="RYZH01000006">
    <property type="protein sequence ID" value="RUL88953.1"/>
    <property type="molecule type" value="Genomic_DNA"/>
</dbReference>
<accession>A0A432MND7</accession>
<dbReference type="Pfam" id="PF07722">
    <property type="entry name" value="Peptidase_C26"/>
    <property type="match status" value="1"/>
</dbReference>
<dbReference type="PANTHER" id="PTHR43235:SF1">
    <property type="entry name" value="GLUTAMINE AMIDOTRANSFERASE PB2B2.05-RELATED"/>
    <property type="match status" value="1"/>
</dbReference>